<dbReference type="InterPro" id="IPR045076">
    <property type="entry name" value="MutS"/>
</dbReference>
<evidence type="ECO:0000313" key="6">
    <source>
        <dbReference type="EMBL" id="CAF2267541.1"/>
    </source>
</evidence>
<organism evidence="6 7">
    <name type="scientific">Rotaria magnacalcarata</name>
    <dbReference type="NCBI Taxonomy" id="392030"/>
    <lineage>
        <taxon>Eukaryota</taxon>
        <taxon>Metazoa</taxon>
        <taxon>Spiralia</taxon>
        <taxon>Gnathifera</taxon>
        <taxon>Rotifera</taxon>
        <taxon>Eurotatoria</taxon>
        <taxon>Bdelloidea</taxon>
        <taxon>Philodinida</taxon>
        <taxon>Philodinidae</taxon>
        <taxon>Rotaria</taxon>
    </lineage>
</organism>
<sequence length="201" mass="22996">MYILIRDDHRSVHFLLVPYASIGSISTVTTQNRYENLTSYIPFDIDGTALLASLITIWSKSEQACPHLIISTHFHDLIQQRLVSASSRIHCKTMETMYDDDGKLVYLYRVIDGLCTRSQAFSAALTVGLPNGVVRRANELLDKIENNQVLHSMRNFTDMEEMVDLVEKAVQVNVNDYSQIGHFFQYLHDIIIKHVPNHSNE</sequence>
<protein>
    <recommendedName>
        <fullName evidence="5">DNA mismatch repair proteins mutS family domain-containing protein</fullName>
    </recommendedName>
</protein>
<evidence type="ECO:0000313" key="7">
    <source>
        <dbReference type="Proteomes" id="UP000663824"/>
    </source>
</evidence>
<dbReference type="GO" id="GO:0030983">
    <property type="term" value="F:mismatched DNA binding"/>
    <property type="evidence" value="ECO:0007669"/>
    <property type="project" value="InterPro"/>
</dbReference>
<dbReference type="GO" id="GO:0006298">
    <property type="term" value="P:mismatch repair"/>
    <property type="evidence" value="ECO:0007669"/>
    <property type="project" value="InterPro"/>
</dbReference>
<proteinExistence type="inferred from homology"/>
<dbReference type="EMBL" id="CAJNRE010022025">
    <property type="protein sequence ID" value="CAF2267541.1"/>
    <property type="molecule type" value="Genomic_DNA"/>
</dbReference>
<evidence type="ECO:0000256" key="3">
    <source>
        <dbReference type="ARBA" id="ARBA00022840"/>
    </source>
</evidence>
<dbReference type="InterPro" id="IPR027417">
    <property type="entry name" value="P-loop_NTPase"/>
</dbReference>
<accession>A0A817AGP2</accession>
<comment type="similarity">
    <text evidence="1">Belongs to the DNA mismatch repair MutS family.</text>
</comment>
<dbReference type="GO" id="GO:0051026">
    <property type="term" value="P:chiasma assembly"/>
    <property type="evidence" value="ECO:0007669"/>
    <property type="project" value="TreeGrafter"/>
</dbReference>
<dbReference type="PANTHER" id="PTHR11361:SF20">
    <property type="entry name" value="MUTS PROTEIN HOMOLOG 5"/>
    <property type="match status" value="1"/>
</dbReference>
<evidence type="ECO:0000256" key="1">
    <source>
        <dbReference type="ARBA" id="ARBA00006271"/>
    </source>
</evidence>
<dbReference type="GO" id="GO:0140664">
    <property type="term" value="F:ATP-dependent DNA damage sensor activity"/>
    <property type="evidence" value="ECO:0007669"/>
    <property type="project" value="InterPro"/>
</dbReference>
<dbReference type="Gene3D" id="3.40.50.300">
    <property type="entry name" value="P-loop containing nucleotide triphosphate hydrolases"/>
    <property type="match status" value="1"/>
</dbReference>
<reference evidence="6" key="1">
    <citation type="submission" date="2021-02" db="EMBL/GenBank/DDBJ databases">
        <authorList>
            <person name="Nowell W R."/>
        </authorList>
    </citation>
    <scope>NUCLEOTIDE SEQUENCE</scope>
</reference>
<dbReference type="SMART" id="SM00534">
    <property type="entry name" value="MUTSac"/>
    <property type="match status" value="1"/>
</dbReference>
<evidence type="ECO:0000256" key="2">
    <source>
        <dbReference type="ARBA" id="ARBA00022741"/>
    </source>
</evidence>
<evidence type="ECO:0000259" key="5">
    <source>
        <dbReference type="SMART" id="SM00534"/>
    </source>
</evidence>
<dbReference type="GO" id="GO:0005524">
    <property type="term" value="F:ATP binding"/>
    <property type="evidence" value="ECO:0007669"/>
    <property type="project" value="UniProtKB-KW"/>
</dbReference>
<keyword evidence="2" id="KW-0547">Nucleotide-binding</keyword>
<dbReference type="InterPro" id="IPR000432">
    <property type="entry name" value="DNA_mismatch_repair_MutS_C"/>
</dbReference>
<feature type="domain" description="DNA mismatch repair proteins mutS family" evidence="5">
    <location>
        <begin position="12"/>
        <end position="142"/>
    </location>
</feature>
<comment type="caution">
    <text evidence="6">The sequence shown here is derived from an EMBL/GenBank/DDBJ whole genome shotgun (WGS) entry which is preliminary data.</text>
</comment>
<dbReference type="AlphaFoldDB" id="A0A817AGP2"/>
<keyword evidence="3" id="KW-0067">ATP-binding</keyword>
<dbReference type="PANTHER" id="PTHR11361">
    <property type="entry name" value="DNA MISMATCH REPAIR PROTEIN MUTS FAMILY MEMBER"/>
    <property type="match status" value="1"/>
</dbReference>
<evidence type="ECO:0000256" key="4">
    <source>
        <dbReference type="ARBA" id="ARBA00023125"/>
    </source>
</evidence>
<name>A0A817AGP2_9BILA</name>
<keyword evidence="4" id="KW-0238">DNA-binding</keyword>
<dbReference type="Proteomes" id="UP000663824">
    <property type="component" value="Unassembled WGS sequence"/>
</dbReference>
<gene>
    <name evidence="6" type="ORF">MBJ925_LOCUS39229</name>
</gene>
<dbReference type="Pfam" id="PF00488">
    <property type="entry name" value="MutS_V"/>
    <property type="match status" value="1"/>
</dbReference>
<dbReference type="GO" id="GO:0005634">
    <property type="term" value="C:nucleus"/>
    <property type="evidence" value="ECO:0007669"/>
    <property type="project" value="TreeGrafter"/>
</dbReference>